<comment type="caution">
    <text evidence="10">The sequence shown here is derived from an EMBL/GenBank/DDBJ whole genome shotgun (WGS) entry which is preliminary data.</text>
</comment>
<name>A0A8T0HBI7_CERPU</name>
<dbReference type="PANTHER" id="PTHR31089">
    <property type="entry name" value="CYCLIC DOF FACTOR 2"/>
    <property type="match status" value="1"/>
</dbReference>
<evidence type="ECO:0000256" key="5">
    <source>
        <dbReference type="ARBA" id="ARBA00023125"/>
    </source>
</evidence>
<dbReference type="InterPro" id="IPR003851">
    <property type="entry name" value="Znf_Dof"/>
</dbReference>
<keyword evidence="11" id="KW-1185">Reference proteome</keyword>
<feature type="compositionally biased region" description="Polar residues" evidence="8">
    <location>
        <begin position="229"/>
        <end position="256"/>
    </location>
</feature>
<organism evidence="10 11">
    <name type="scientific">Ceratodon purpureus</name>
    <name type="common">Fire moss</name>
    <name type="synonym">Dicranum purpureum</name>
    <dbReference type="NCBI Taxonomy" id="3225"/>
    <lineage>
        <taxon>Eukaryota</taxon>
        <taxon>Viridiplantae</taxon>
        <taxon>Streptophyta</taxon>
        <taxon>Embryophyta</taxon>
        <taxon>Bryophyta</taxon>
        <taxon>Bryophytina</taxon>
        <taxon>Bryopsida</taxon>
        <taxon>Dicranidae</taxon>
        <taxon>Pseudoditrichales</taxon>
        <taxon>Ditrichaceae</taxon>
        <taxon>Ceratodon</taxon>
    </lineage>
</organism>
<proteinExistence type="predicted"/>
<dbReference type="PROSITE" id="PS01361">
    <property type="entry name" value="ZF_DOF_1"/>
    <property type="match status" value="1"/>
</dbReference>
<keyword evidence="5" id="KW-0238">DNA-binding</keyword>
<feature type="region of interest" description="Disordered" evidence="8">
    <location>
        <begin position="193"/>
        <end position="260"/>
    </location>
</feature>
<evidence type="ECO:0000313" key="11">
    <source>
        <dbReference type="Proteomes" id="UP000822688"/>
    </source>
</evidence>
<evidence type="ECO:0000256" key="1">
    <source>
        <dbReference type="ARBA" id="ARBA00022723"/>
    </source>
</evidence>
<evidence type="ECO:0000256" key="7">
    <source>
        <dbReference type="ARBA" id="ARBA00023242"/>
    </source>
</evidence>
<dbReference type="OrthoDB" id="1927254at2759"/>
<evidence type="ECO:0000256" key="8">
    <source>
        <dbReference type="SAM" id="MobiDB-lite"/>
    </source>
</evidence>
<keyword evidence="6" id="KW-0804">Transcription</keyword>
<gene>
    <name evidence="10" type="ORF">KC19_6G067100</name>
</gene>
<dbReference type="EMBL" id="CM026427">
    <property type="protein sequence ID" value="KAG0569131.1"/>
    <property type="molecule type" value="Genomic_DNA"/>
</dbReference>
<dbReference type="GO" id="GO:0003677">
    <property type="term" value="F:DNA binding"/>
    <property type="evidence" value="ECO:0007669"/>
    <property type="project" value="UniProtKB-KW"/>
</dbReference>
<accession>A0A8T0HBI7</accession>
<reference evidence="10 11" key="1">
    <citation type="submission" date="2020-06" db="EMBL/GenBank/DDBJ databases">
        <title>WGS assembly of Ceratodon purpureus strain R40.</title>
        <authorList>
            <person name="Carey S.B."/>
            <person name="Jenkins J."/>
            <person name="Shu S."/>
            <person name="Lovell J.T."/>
            <person name="Sreedasyam A."/>
            <person name="Maumus F."/>
            <person name="Tiley G.P."/>
            <person name="Fernandez-Pozo N."/>
            <person name="Barry K."/>
            <person name="Chen C."/>
            <person name="Wang M."/>
            <person name="Lipzen A."/>
            <person name="Daum C."/>
            <person name="Saski C.A."/>
            <person name="Payton A.C."/>
            <person name="Mcbreen J.C."/>
            <person name="Conrad R.E."/>
            <person name="Kollar L.M."/>
            <person name="Olsson S."/>
            <person name="Huttunen S."/>
            <person name="Landis J.B."/>
            <person name="Wickett N.J."/>
            <person name="Johnson M.G."/>
            <person name="Rensing S.A."/>
            <person name="Grimwood J."/>
            <person name="Schmutz J."/>
            <person name="Mcdaniel S.F."/>
        </authorList>
    </citation>
    <scope>NUCLEOTIDE SEQUENCE [LARGE SCALE GENOMIC DNA]</scope>
    <source>
        <strain evidence="10 11">R40</strain>
    </source>
</reference>
<keyword evidence="7" id="KW-0539">Nucleus</keyword>
<dbReference type="PANTHER" id="PTHR31089:SF22">
    <property type="entry name" value="CYCLIC DOF FACTOR 4"/>
    <property type="match status" value="1"/>
</dbReference>
<dbReference type="GO" id="GO:0008270">
    <property type="term" value="F:zinc ion binding"/>
    <property type="evidence" value="ECO:0007669"/>
    <property type="project" value="UniProtKB-KW"/>
</dbReference>
<feature type="domain" description="Dof-type" evidence="9">
    <location>
        <begin position="60"/>
        <end position="114"/>
    </location>
</feature>
<evidence type="ECO:0000313" key="10">
    <source>
        <dbReference type="EMBL" id="KAG0569131.1"/>
    </source>
</evidence>
<evidence type="ECO:0000256" key="6">
    <source>
        <dbReference type="ARBA" id="ARBA00023163"/>
    </source>
</evidence>
<dbReference type="AlphaFoldDB" id="A0A8T0HBI7"/>
<evidence type="ECO:0000256" key="3">
    <source>
        <dbReference type="ARBA" id="ARBA00022833"/>
    </source>
</evidence>
<keyword evidence="2" id="KW-0863">Zinc-finger</keyword>
<dbReference type="Proteomes" id="UP000822688">
    <property type="component" value="Chromosome 6"/>
</dbReference>
<keyword evidence="4" id="KW-0805">Transcription regulation</keyword>
<dbReference type="PROSITE" id="PS50884">
    <property type="entry name" value="ZF_DOF_2"/>
    <property type="match status" value="1"/>
</dbReference>
<dbReference type="InterPro" id="IPR045174">
    <property type="entry name" value="Dof"/>
</dbReference>
<dbReference type="Pfam" id="PF02701">
    <property type="entry name" value="Zn_ribbon_Dof"/>
    <property type="match status" value="1"/>
</dbReference>
<evidence type="ECO:0000256" key="2">
    <source>
        <dbReference type="ARBA" id="ARBA00022771"/>
    </source>
</evidence>
<feature type="compositionally biased region" description="Low complexity" evidence="8">
    <location>
        <begin position="211"/>
        <end position="222"/>
    </location>
</feature>
<sequence length="279" mass="30003">MMQFGEKSSTEGGEVPVAGARVVPKAGKDAAVAGNSKVLKRSLNGDQLVPGAVSKPTTPLPCPRCESLNTKFCYYNNYSVTQPRHFCRQCQRYWTAGGTLRNVPVGGGSRKKSRHSRTSSDQPAYPNFMAQPGNPMVAPGFQPQNMFPNVGFQHLMAAPDMSGFTYAGHPNMGAPIHSMYGATEPAMVAMPLQMRPGGENSNPNPNPNSAPKPELVENNVDVVDVKIKNGSSPPHGSSTIEEEGSTPTNGYSNSGYDQEGDAVSSMWHEMHDMDNVLFQ</sequence>
<keyword evidence="1" id="KW-0479">Metal-binding</keyword>
<feature type="region of interest" description="Disordered" evidence="8">
    <location>
        <begin position="103"/>
        <end position="125"/>
    </location>
</feature>
<evidence type="ECO:0000259" key="9">
    <source>
        <dbReference type="PROSITE" id="PS50884"/>
    </source>
</evidence>
<keyword evidence="3" id="KW-0862">Zinc</keyword>
<evidence type="ECO:0000256" key="4">
    <source>
        <dbReference type="ARBA" id="ARBA00023015"/>
    </source>
</evidence>
<protein>
    <recommendedName>
        <fullName evidence="9">Dof-type domain-containing protein</fullName>
    </recommendedName>
</protein>
<dbReference type="GO" id="GO:0003700">
    <property type="term" value="F:DNA-binding transcription factor activity"/>
    <property type="evidence" value="ECO:0007669"/>
    <property type="project" value="InterPro"/>
</dbReference>